<name>A0A8D8CZJ8_CULPI</name>
<feature type="compositionally biased region" description="Basic and acidic residues" evidence="1">
    <location>
        <begin position="209"/>
        <end position="225"/>
    </location>
</feature>
<evidence type="ECO:0000256" key="1">
    <source>
        <dbReference type="SAM" id="MobiDB-lite"/>
    </source>
</evidence>
<organism evidence="2">
    <name type="scientific">Culex pipiens</name>
    <name type="common">House mosquito</name>
    <dbReference type="NCBI Taxonomy" id="7175"/>
    <lineage>
        <taxon>Eukaryota</taxon>
        <taxon>Metazoa</taxon>
        <taxon>Ecdysozoa</taxon>
        <taxon>Arthropoda</taxon>
        <taxon>Hexapoda</taxon>
        <taxon>Insecta</taxon>
        <taxon>Pterygota</taxon>
        <taxon>Neoptera</taxon>
        <taxon>Endopterygota</taxon>
        <taxon>Diptera</taxon>
        <taxon>Nematocera</taxon>
        <taxon>Culicoidea</taxon>
        <taxon>Culicidae</taxon>
        <taxon>Culicinae</taxon>
        <taxon>Culicini</taxon>
        <taxon>Culex</taxon>
        <taxon>Culex</taxon>
    </lineage>
</organism>
<protein>
    <submittedName>
        <fullName evidence="2">(northern house mosquito) hypothetical protein</fullName>
    </submittedName>
</protein>
<feature type="region of interest" description="Disordered" evidence="1">
    <location>
        <begin position="149"/>
        <end position="184"/>
    </location>
</feature>
<feature type="compositionally biased region" description="Basic and acidic residues" evidence="1">
    <location>
        <begin position="170"/>
        <end position="184"/>
    </location>
</feature>
<sequence length="338" mass="38088">MSSTVRPWITSNTFLLANRNNFSLVLATVWSLNSRNNRFTTRARLDAYVLNCSCLTEICFDCNACETAQSSFFLWFSVSTVTGRAGFESGKPTSELARNSDRPQKLVSDALFVLRLREPTQKLWLRAILSERGVKSSSLMDADESIRGILPDRASPKGSSSRLRLPAADDSPRSIDSPVERFRSPESGSVSMLLVEPYRWDEDESSDSFTDRSGREPVTEENRRARFGGEKSARFDFCTRLAVAELMVAEVDAFASFGGLWKRARLEVSRLTVERAGFATGRLNVARFLADEPGVFRRGVFRRPGVRRFGVRPLFLRRLLDFFGSIRICLLHKRNADG</sequence>
<dbReference type="AlphaFoldDB" id="A0A8D8CZJ8"/>
<proteinExistence type="predicted"/>
<dbReference type="EMBL" id="HBUE01139877">
    <property type="protein sequence ID" value="CAG6500272.1"/>
    <property type="molecule type" value="Transcribed_RNA"/>
</dbReference>
<evidence type="ECO:0000313" key="2">
    <source>
        <dbReference type="EMBL" id="CAG6500272.1"/>
    </source>
</evidence>
<feature type="region of interest" description="Disordered" evidence="1">
    <location>
        <begin position="203"/>
        <end position="225"/>
    </location>
</feature>
<accession>A0A8D8CZJ8</accession>
<reference evidence="2" key="1">
    <citation type="submission" date="2021-05" db="EMBL/GenBank/DDBJ databases">
        <authorList>
            <person name="Alioto T."/>
            <person name="Alioto T."/>
            <person name="Gomez Garrido J."/>
        </authorList>
    </citation>
    <scope>NUCLEOTIDE SEQUENCE</scope>
</reference>